<reference evidence="2 3" key="1">
    <citation type="journal article" date="2010" name="Science">
        <title>Genomic comparison of the ants Camponotus floridanus and Harpegnathos saltator.</title>
        <authorList>
            <person name="Bonasio R."/>
            <person name="Zhang G."/>
            <person name="Ye C."/>
            <person name="Mutti N.S."/>
            <person name="Fang X."/>
            <person name="Qin N."/>
            <person name="Donahue G."/>
            <person name="Yang P."/>
            <person name="Li Q."/>
            <person name="Li C."/>
            <person name="Zhang P."/>
            <person name="Huang Z."/>
            <person name="Berger S.L."/>
            <person name="Reinberg D."/>
            <person name="Wang J."/>
            <person name="Liebig J."/>
        </authorList>
    </citation>
    <scope>NUCLEOTIDE SEQUENCE [LARGE SCALE GENOMIC DNA]</scope>
    <source>
        <strain evidence="3">C129</strain>
    </source>
</reference>
<evidence type="ECO:0000313" key="3">
    <source>
        <dbReference type="Proteomes" id="UP000000311"/>
    </source>
</evidence>
<feature type="domain" description="RNA polymerase II elongation factor ELL N-terminal" evidence="1">
    <location>
        <begin position="13"/>
        <end position="49"/>
    </location>
</feature>
<dbReference type="STRING" id="104421.E1ZUX6"/>
<organism evidence="3">
    <name type="scientific">Camponotus floridanus</name>
    <name type="common">Florida carpenter ant</name>
    <dbReference type="NCBI Taxonomy" id="104421"/>
    <lineage>
        <taxon>Eukaryota</taxon>
        <taxon>Metazoa</taxon>
        <taxon>Ecdysozoa</taxon>
        <taxon>Arthropoda</taxon>
        <taxon>Hexapoda</taxon>
        <taxon>Insecta</taxon>
        <taxon>Pterygota</taxon>
        <taxon>Neoptera</taxon>
        <taxon>Endopterygota</taxon>
        <taxon>Hymenoptera</taxon>
        <taxon>Apocrita</taxon>
        <taxon>Aculeata</taxon>
        <taxon>Formicoidea</taxon>
        <taxon>Formicidae</taxon>
        <taxon>Formicinae</taxon>
        <taxon>Camponotus</taxon>
    </lineage>
</organism>
<dbReference type="Proteomes" id="UP000000311">
    <property type="component" value="Unassembled WGS sequence"/>
</dbReference>
<dbReference type="InterPro" id="IPR019464">
    <property type="entry name" value="ELL_N"/>
</dbReference>
<evidence type="ECO:0000313" key="2">
    <source>
        <dbReference type="EMBL" id="EFN75011.1"/>
    </source>
</evidence>
<dbReference type="Pfam" id="PF10390">
    <property type="entry name" value="ELL"/>
    <property type="match status" value="1"/>
</dbReference>
<evidence type="ECO:0000259" key="1">
    <source>
        <dbReference type="Pfam" id="PF10390"/>
    </source>
</evidence>
<keyword evidence="3" id="KW-1185">Reference proteome</keyword>
<dbReference type="EMBL" id="GL434326">
    <property type="protein sequence ID" value="EFN75011.1"/>
    <property type="molecule type" value="Genomic_DNA"/>
</dbReference>
<accession>E1ZUX6</accession>
<protein>
    <recommendedName>
        <fullName evidence="1">RNA polymerase II elongation factor ELL N-terminal domain-containing protein</fullName>
    </recommendedName>
</protein>
<dbReference type="GO" id="GO:0006368">
    <property type="term" value="P:transcription elongation by RNA polymerase II"/>
    <property type="evidence" value="ECO:0007669"/>
    <property type="project" value="InterPro"/>
</dbReference>
<sequence length="76" mass="8676">MGDGEMALVPGVQYGLSSHDNFDEHKSLIFVKLTDSSYRAIQEYLKSRHYSPMWTKNLVQQSPAILPDLLPDFSNF</sequence>
<dbReference type="AlphaFoldDB" id="E1ZUX6"/>
<gene>
    <name evidence="2" type="ORF">EAG_07806</name>
</gene>
<dbReference type="OrthoDB" id="6284217at2759"/>
<name>E1ZUX6_CAMFO</name>
<dbReference type="InParanoid" id="E1ZUX6"/>
<dbReference type="GO" id="GO:0008023">
    <property type="term" value="C:transcription elongation factor complex"/>
    <property type="evidence" value="ECO:0007669"/>
    <property type="project" value="InterPro"/>
</dbReference>
<proteinExistence type="predicted"/>